<sequence>MDTTSHTMGEGGLARLAQRVLAEWQESHGAAAEEVEFCEECGGFCGDLDPEEREMAEQWAAWQPPPVGPGGRGTGWVWDSGGVRDLPLPGWGALGWPGGVRFEDL</sequence>
<name>A0A852VN82_9MICO</name>
<dbReference type="Proteomes" id="UP000554054">
    <property type="component" value="Unassembled WGS sequence"/>
</dbReference>
<comment type="caution">
    <text evidence="1">The sequence shown here is derived from an EMBL/GenBank/DDBJ whole genome shotgun (WGS) entry which is preliminary data.</text>
</comment>
<evidence type="ECO:0000313" key="2">
    <source>
        <dbReference type="Proteomes" id="UP000554054"/>
    </source>
</evidence>
<organism evidence="1 2">
    <name type="scientific">Janibacter cremeus</name>
    <dbReference type="NCBI Taxonomy" id="1285192"/>
    <lineage>
        <taxon>Bacteria</taxon>
        <taxon>Bacillati</taxon>
        <taxon>Actinomycetota</taxon>
        <taxon>Actinomycetes</taxon>
        <taxon>Micrococcales</taxon>
        <taxon>Intrasporangiaceae</taxon>
        <taxon>Janibacter</taxon>
    </lineage>
</organism>
<dbReference type="EMBL" id="JACCAE010000001">
    <property type="protein sequence ID" value="NYF96910.1"/>
    <property type="molecule type" value="Genomic_DNA"/>
</dbReference>
<dbReference type="AlphaFoldDB" id="A0A852VN82"/>
<gene>
    <name evidence="1" type="ORF">BJY20_000302</name>
</gene>
<keyword evidence="2" id="KW-1185">Reference proteome</keyword>
<evidence type="ECO:0000313" key="1">
    <source>
        <dbReference type="EMBL" id="NYF96910.1"/>
    </source>
</evidence>
<proteinExistence type="predicted"/>
<accession>A0A852VN82</accession>
<reference evidence="1 2" key="1">
    <citation type="submission" date="2020-07" db="EMBL/GenBank/DDBJ databases">
        <title>Sequencing the genomes of 1000 actinobacteria strains.</title>
        <authorList>
            <person name="Klenk H.-P."/>
        </authorList>
    </citation>
    <scope>NUCLEOTIDE SEQUENCE [LARGE SCALE GENOMIC DNA]</scope>
    <source>
        <strain evidence="1 2">DSM 26154</strain>
    </source>
</reference>
<protein>
    <submittedName>
        <fullName evidence="1">Uncharacterized protein</fullName>
    </submittedName>
</protein>
<dbReference type="RefSeq" id="WP_185989908.1">
    <property type="nucleotide sequence ID" value="NZ_JACCAE010000001.1"/>
</dbReference>